<proteinExistence type="predicted"/>
<sequence>MKAAQEGAEALAARNTELAAKAKAPKSGPAVDIEAIKAKAVRRSKSIQIHLLLQHALSMFSVWANTSTTFATAM</sequence>
<reference evidence="1 2" key="1">
    <citation type="submission" date="2020-03" db="EMBL/GenBank/DDBJ databases">
        <title>Whole genome sequencing of clinical and environmental type strains of Ochrobactrum.</title>
        <authorList>
            <person name="Dharne M."/>
        </authorList>
    </citation>
    <scope>NUCLEOTIDE SEQUENCE [LARGE SCALE GENOMIC DNA]</scope>
    <source>
        <strain evidence="1 2">CIP 109452</strain>
    </source>
</reference>
<dbReference type="EMBL" id="JAAVLN010000001">
    <property type="protein sequence ID" value="NKC02384.1"/>
    <property type="molecule type" value="Genomic_DNA"/>
</dbReference>
<evidence type="ECO:0000313" key="2">
    <source>
        <dbReference type="Proteomes" id="UP000704467"/>
    </source>
</evidence>
<keyword evidence="2" id="KW-1185">Reference proteome</keyword>
<evidence type="ECO:0000313" key="1">
    <source>
        <dbReference type="EMBL" id="NKC02384.1"/>
    </source>
</evidence>
<name>A0ABX1DHC9_9HYPH</name>
<protein>
    <submittedName>
        <fullName evidence="1">Uncharacterized protein</fullName>
    </submittedName>
</protein>
<organism evidence="1 2">
    <name type="scientific">Brucella haematophila</name>
    <dbReference type="NCBI Taxonomy" id="419474"/>
    <lineage>
        <taxon>Bacteria</taxon>
        <taxon>Pseudomonadati</taxon>
        <taxon>Pseudomonadota</taxon>
        <taxon>Alphaproteobacteria</taxon>
        <taxon>Hyphomicrobiales</taxon>
        <taxon>Brucellaceae</taxon>
        <taxon>Brucella/Ochrobactrum group</taxon>
        <taxon>Brucella</taxon>
    </lineage>
</organism>
<accession>A0ABX1DHC9</accession>
<comment type="caution">
    <text evidence="1">The sequence shown here is derived from an EMBL/GenBank/DDBJ whole genome shotgun (WGS) entry which is preliminary data.</text>
</comment>
<gene>
    <name evidence="1" type="ORF">HED55_00260</name>
</gene>
<dbReference type="Proteomes" id="UP000704467">
    <property type="component" value="Unassembled WGS sequence"/>
</dbReference>